<proteinExistence type="predicted"/>
<name>A0A6P1TUL4_9FIRM</name>
<evidence type="ECO:0000259" key="1">
    <source>
        <dbReference type="Pfam" id="PF07833"/>
    </source>
</evidence>
<dbReference type="SUPFAM" id="SSF55383">
    <property type="entry name" value="Copper amine oxidase, domain N"/>
    <property type="match status" value="1"/>
</dbReference>
<dbReference type="AlphaFoldDB" id="A0A6P1TUL4"/>
<evidence type="ECO:0000313" key="3">
    <source>
        <dbReference type="Proteomes" id="UP000464314"/>
    </source>
</evidence>
<sequence>MKEKKQNFKISASPVIKYGKYKLPIKPVTQGMGAAVDFNKDTAVLTVTKGTTVIVINFEDKTVMVNGAADTNSGIFTAKNDKKMTVLIKYIANKLGVRVNVKGDDVATEIPGLDLPTDIKIMPVGLNVAANTLNSTTLYMTAAADIIAGQAVGGKAELYVGSKLVAVDNTIEAADTTVTFTTSDGTPTNEELKALIPEGGKVSVKLYNADQQAVTSEVKNPTLKVDYIIPTLTGITSANYVVSGSSIVVNVTGAGEVNDKVDVTKISLYDSALNKTYQLSNVWGTGSVGVVSSDSRLTITLGSADREGLAGFGSSELYLNVAAGPILIDKSGNKLAEFSGIQNIPVTLTK</sequence>
<keyword evidence="3" id="KW-1185">Reference proteome</keyword>
<accession>A0A6P1TUL4</accession>
<organism evidence="2 3">
    <name type="scientific">Anaerocolumna sedimenticola</name>
    <dbReference type="NCBI Taxonomy" id="2696063"/>
    <lineage>
        <taxon>Bacteria</taxon>
        <taxon>Bacillati</taxon>
        <taxon>Bacillota</taxon>
        <taxon>Clostridia</taxon>
        <taxon>Lachnospirales</taxon>
        <taxon>Lachnospiraceae</taxon>
        <taxon>Anaerocolumna</taxon>
    </lineage>
</organism>
<dbReference type="EMBL" id="CP048000">
    <property type="protein sequence ID" value="QHQ63178.1"/>
    <property type="molecule type" value="Genomic_DNA"/>
</dbReference>
<dbReference type="Pfam" id="PF07833">
    <property type="entry name" value="Cu_amine_oxidN1"/>
    <property type="match status" value="1"/>
</dbReference>
<evidence type="ECO:0000313" key="2">
    <source>
        <dbReference type="EMBL" id="QHQ63178.1"/>
    </source>
</evidence>
<dbReference type="RefSeq" id="WP_161839999.1">
    <property type="nucleotide sequence ID" value="NZ_CP048000.1"/>
</dbReference>
<feature type="domain" description="Copper amine oxidase-like N-terminal" evidence="1">
    <location>
        <begin position="5"/>
        <end position="105"/>
    </location>
</feature>
<gene>
    <name evidence="2" type="ORF">Ana3638_22360</name>
</gene>
<dbReference type="KEGG" id="anr:Ana3638_22360"/>
<dbReference type="Proteomes" id="UP000464314">
    <property type="component" value="Chromosome"/>
</dbReference>
<dbReference type="InterPro" id="IPR012854">
    <property type="entry name" value="Cu_amine_oxidase-like_N"/>
</dbReference>
<reference evidence="2 3" key="1">
    <citation type="submission" date="2020-01" db="EMBL/GenBank/DDBJ databases">
        <title>Genome analysis of Anaerocolumna sp. CBA3638.</title>
        <authorList>
            <person name="Kim J."/>
            <person name="Roh S.W."/>
        </authorList>
    </citation>
    <scope>NUCLEOTIDE SEQUENCE [LARGE SCALE GENOMIC DNA]</scope>
    <source>
        <strain evidence="2 3">CBA3638</strain>
    </source>
</reference>
<dbReference type="InterPro" id="IPR036582">
    <property type="entry name" value="Mao_N_sf"/>
</dbReference>
<dbReference type="Gene3D" id="3.30.457.10">
    <property type="entry name" value="Copper amine oxidase-like, N-terminal domain"/>
    <property type="match status" value="1"/>
</dbReference>
<protein>
    <recommendedName>
        <fullName evidence="1">Copper amine oxidase-like N-terminal domain-containing protein</fullName>
    </recommendedName>
</protein>